<name>A0A4Z2IE85_9TELE</name>
<keyword evidence="2" id="KW-0472">Membrane</keyword>
<evidence type="ECO:0000256" key="1">
    <source>
        <dbReference type="SAM" id="MobiDB-lite"/>
    </source>
</evidence>
<feature type="transmembrane region" description="Helical" evidence="2">
    <location>
        <begin position="153"/>
        <end position="173"/>
    </location>
</feature>
<proteinExistence type="predicted"/>
<keyword evidence="2" id="KW-1133">Transmembrane helix</keyword>
<dbReference type="Proteomes" id="UP000314294">
    <property type="component" value="Unassembled WGS sequence"/>
</dbReference>
<dbReference type="AlphaFoldDB" id="A0A4Z2IE85"/>
<evidence type="ECO:0000256" key="2">
    <source>
        <dbReference type="SAM" id="Phobius"/>
    </source>
</evidence>
<gene>
    <name evidence="3" type="ORF">EYF80_013515</name>
</gene>
<comment type="caution">
    <text evidence="3">The sequence shown here is derived from an EMBL/GenBank/DDBJ whole genome shotgun (WGS) entry which is preliminary data.</text>
</comment>
<reference evidence="3 4" key="1">
    <citation type="submission" date="2019-03" db="EMBL/GenBank/DDBJ databases">
        <title>First draft genome of Liparis tanakae, snailfish: a comprehensive survey of snailfish specific genes.</title>
        <authorList>
            <person name="Kim W."/>
            <person name="Song I."/>
            <person name="Jeong J.-H."/>
            <person name="Kim D."/>
            <person name="Kim S."/>
            <person name="Ryu S."/>
            <person name="Song J.Y."/>
            <person name="Lee S.K."/>
        </authorList>
    </citation>
    <scope>NUCLEOTIDE SEQUENCE [LARGE SCALE GENOMIC DNA]</scope>
    <source>
        <tissue evidence="3">Muscle</tissue>
    </source>
</reference>
<sequence length="282" mass="30333">MKHQKERTSARARVVVRSGIAGDNSQSESSTGREEFHQDEFTSTHKGFLRVGFLVSFQGALAAKALPADRAGEAAHGMSPGHVGVQLPGTGKALVTFQAEIGFPRGVLLLLVSAELNQAGEREVAIGTGVLTGRRSRIRFSWRVFSFGRPSPFLDGCSTAVALLTFGVLLLVFDQLWLRFKALTTLLTAGPPAVPPSLPLGEDAGSDDEYATVQRSGRFHCNLYKPTASLDTPVFCGPLATKSSETHYLLNTLGNGLQHNFLYRQSCSWSSSTVALSPGLWL</sequence>
<keyword evidence="2" id="KW-0812">Transmembrane</keyword>
<dbReference type="EMBL" id="SRLO01000095">
    <property type="protein sequence ID" value="TNN76227.1"/>
    <property type="molecule type" value="Genomic_DNA"/>
</dbReference>
<keyword evidence="4" id="KW-1185">Reference proteome</keyword>
<organism evidence="3 4">
    <name type="scientific">Liparis tanakae</name>
    <name type="common">Tanaka's snailfish</name>
    <dbReference type="NCBI Taxonomy" id="230148"/>
    <lineage>
        <taxon>Eukaryota</taxon>
        <taxon>Metazoa</taxon>
        <taxon>Chordata</taxon>
        <taxon>Craniata</taxon>
        <taxon>Vertebrata</taxon>
        <taxon>Euteleostomi</taxon>
        <taxon>Actinopterygii</taxon>
        <taxon>Neopterygii</taxon>
        <taxon>Teleostei</taxon>
        <taxon>Neoteleostei</taxon>
        <taxon>Acanthomorphata</taxon>
        <taxon>Eupercaria</taxon>
        <taxon>Perciformes</taxon>
        <taxon>Cottioidei</taxon>
        <taxon>Cottales</taxon>
        <taxon>Liparidae</taxon>
        <taxon>Liparis</taxon>
    </lineage>
</organism>
<feature type="region of interest" description="Disordered" evidence="1">
    <location>
        <begin position="1"/>
        <end position="39"/>
    </location>
</feature>
<evidence type="ECO:0000313" key="3">
    <source>
        <dbReference type="EMBL" id="TNN76227.1"/>
    </source>
</evidence>
<accession>A0A4Z2IE85</accession>
<evidence type="ECO:0000313" key="4">
    <source>
        <dbReference type="Proteomes" id="UP000314294"/>
    </source>
</evidence>
<protein>
    <submittedName>
        <fullName evidence="3">Uncharacterized protein</fullName>
    </submittedName>
</protein>